<dbReference type="SUPFAM" id="SSF89796">
    <property type="entry name" value="CoA-transferase family III (CaiB/BaiF)"/>
    <property type="match status" value="1"/>
</dbReference>
<dbReference type="InterPro" id="IPR044855">
    <property type="entry name" value="CoA-Trfase_III_dom3_sf"/>
</dbReference>
<name>A0ABT5TDF1_9RHOB</name>
<dbReference type="Proteomes" id="UP001431784">
    <property type="component" value="Unassembled WGS sequence"/>
</dbReference>
<proteinExistence type="predicted"/>
<protein>
    <submittedName>
        <fullName evidence="2">CoA transferase</fullName>
    </submittedName>
</protein>
<dbReference type="EMBL" id="JAQZSM010000025">
    <property type="protein sequence ID" value="MDD7973134.1"/>
    <property type="molecule type" value="Genomic_DNA"/>
</dbReference>
<dbReference type="Gene3D" id="3.40.50.10540">
    <property type="entry name" value="Crotonobetainyl-coa:carnitine coa-transferase, domain 1"/>
    <property type="match status" value="1"/>
</dbReference>
<dbReference type="InterPro" id="IPR050483">
    <property type="entry name" value="CoA-transferase_III_domain"/>
</dbReference>
<dbReference type="RefSeq" id="WP_274353806.1">
    <property type="nucleotide sequence ID" value="NZ_JAQZSM010000025.1"/>
</dbReference>
<dbReference type="InterPro" id="IPR003673">
    <property type="entry name" value="CoA-Trfase_fam_III"/>
</dbReference>
<evidence type="ECO:0000256" key="1">
    <source>
        <dbReference type="ARBA" id="ARBA00022679"/>
    </source>
</evidence>
<keyword evidence="3" id="KW-1185">Reference proteome</keyword>
<reference evidence="2" key="1">
    <citation type="submission" date="2023-02" db="EMBL/GenBank/DDBJ databases">
        <title>Description of Roseinatronobacter alkalisoli sp. nov., an alkaliphilic bacerium isolated from soda soil.</title>
        <authorList>
            <person name="Wei W."/>
        </authorList>
    </citation>
    <scope>NUCLEOTIDE SEQUENCE</scope>
    <source>
        <strain evidence="2">HJB301</strain>
    </source>
</reference>
<evidence type="ECO:0000313" key="3">
    <source>
        <dbReference type="Proteomes" id="UP001431784"/>
    </source>
</evidence>
<dbReference type="PANTHER" id="PTHR48207">
    <property type="entry name" value="SUCCINATE--HYDROXYMETHYLGLUTARATE COA-TRANSFERASE"/>
    <property type="match status" value="1"/>
</dbReference>
<dbReference type="PANTHER" id="PTHR48207:SF3">
    <property type="entry name" value="SUCCINATE--HYDROXYMETHYLGLUTARATE COA-TRANSFERASE"/>
    <property type="match status" value="1"/>
</dbReference>
<gene>
    <name evidence="2" type="ORF">PUT78_18780</name>
</gene>
<accession>A0ABT5TDF1</accession>
<evidence type="ECO:0000313" key="2">
    <source>
        <dbReference type="EMBL" id="MDD7973134.1"/>
    </source>
</evidence>
<organism evidence="2 3">
    <name type="scientific">Roseinatronobacter alkalisoli</name>
    <dbReference type="NCBI Taxonomy" id="3028235"/>
    <lineage>
        <taxon>Bacteria</taxon>
        <taxon>Pseudomonadati</taxon>
        <taxon>Pseudomonadota</taxon>
        <taxon>Alphaproteobacteria</taxon>
        <taxon>Rhodobacterales</taxon>
        <taxon>Paracoccaceae</taxon>
        <taxon>Roseinatronobacter</taxon>
    </lineage>
</organism>
<dbReference type="GO" id="GO:0016740">
    <property type="term" value="F:transferase activity"/>
    <property type="evidence" value="ECO:0007669"/>
    <property type="project" value="UniProtKB-KW"/>
</dbReference>
<dbReference type="Gene3D" id="3.30.1540.10">
    <property type="entry name" value="formyl-coa transferase, domain 3"/>
    <property type="match status" value="1"/>
</dbReference>
<dbReference type="Pfam" id="PF02515">
    <property type="entry name" value="CoA_transf_3"/>
    <property type="match status" value="1"/>
</dbReference>
<keyword evidence="1 2" id="KW-0808">Transferase</keyword>
<sequence length="397" mass="43186">MKAFQNFRVIDTTHVLAGPFAAFQLATLGADVIKVEDPHDPDQARGQGPDGAMNDAGMGTAFLAQGSDKSCIAIDLKTQEGREAMLRLIETADVFIENYRTGAFDALGLGYDEVAKRNPRIIYCSVSAFGATGPRRELRGYDNIIQAFSGFMAMTGDDPETPFKCGAPVMDYATGTTAAYAIAAALLQRERTGGMGNYIDVSMLDVALMFATSHVASYFWGGKVPVAKGNTYPFATIGMYWASDAPMMVSASNLRQQRKLWTLLGREDQIKTDNNQRLDAHAQEAEALRESFRLKPARYWEDFLQSHGIPCARIRTMDEALNDPQVAARPVLHRFNGPEGTVAGMNTTLAGFGMRHDGPALVRPPQPTGAQTDQILYELGYGPDDIKALRAAKIIAG</sequence>
<comment type="caution">
    <text evidence="2">The sequence shown here is derived from an EMBL/GenBank/DDBJ whole genome shotgun (WGS) entry which is preliminary data.</text>
</comment>
<dbReference type="InterPro" id="IPR023606">
    <property type="entry name" value="CoA-Trfase_III_dom_1_sf"/>
</dbReference>